<proteinExistence type="predicted"/>
<dbReference type="OrthoDB" id="3777090at2759"/>
<evidence type="ECO:0000256" key="1">
    <source>
        <dbReference type="SAM" id="Coils"/>
    </source>
</evidence>
<dbReference type="Proteomes" id="UP000799770">
    <property type="component" value="Unassembled WGS sequence"/>
</dbReference>
<sequence length="350" mass="39331">MSVKSDLRKQLAAICSQAHSNNINFADIIPHEMQDHFSSLRELTAAKAYVKEVEEREKALQSENATLKTDLHGAKQAVADLPDDHKQLKVDLKQAEGRIQFYQGLKEDAEATAESYRRKMVSAMSKQTDSEQAMARIKSLEQECQDLRNSAFKKVKDNRDLLDMLEKAEDKHQKALSEVQAQLQKTCEQLSTQEAHLAALEEESDVFERTTGDVLSRMTEEADEVATVVNTQTDYIRHVQACEAAAATEARFLARWLKGFHSISVSYQKVFRDLVELGTQGKVYLPAHLEASIASAKQELDAFDTMSDALNMEDLDNESVKETRMELAAMAHSAHNLQALMGTILMQIKK</sequence>
<gene>
    <name evidence="2" type="ORF">BDV96DRAFT_641845</name>
</gene>
<evidence type="ECO:0000313" key="3">
    <source>
        <dbReference type="Proteomes" id="UP000799770"/>
    </source>
</evidence>
<accession>A0A6A5ZKU7</accession>
<protein>
    <submittedName>
        <fullName evidence="2">Uncharacterized protein</fullName>
    </submittedName>
</protein>
<keyword evidence="1" id="KW-0175">Coiled coil</keyword>
<evidence type="ECO:0000313" key="2">
    <source>
        <dbReference type="EMBL" id="KAF2119979.1"/>
    </source>
</evidence>
<organism evidence="2 3">
    <name type="scientific">Lophiotrema nucula</name>
    <dbReference type="NCBI Taxonomy" id="690887"/>
    <lineage>
        <taxon>Eukaryota</taxon>
        <taxon>Fungi</taxon>
        <taxon>Dikarya</taxon>
        <taxon>Ascomycota</taxon>
        <taxon>Pezizomycotina</taxon>
        <taxon>Dothideomycetes</taxon>
        <taxon>Pleosporomycetidae</taxon>
        <taxon>Pleosporales</taxon>
        <taxon>Lophiotremataceae</taxon>
        <taxon>Lophiotrema</taxon>
    </lineage>
</organism>
<feature type="coiled-coil region" evidence="1">
    <location>
        <begin position="43"/>
        <end position="210"/>
    </location>
</feature>
<name>A0A6A5ZKU7_9PLEO</name>
<dbReference type="EMBL" id="ML977314">
    <property type="protein sequence ID" value="KAF2119979.1"/>
    <property type="molecule type" value="Genomic_DNA"/>
</dbReference>
<keyword evidence="3" id="KW-1185">Reference proteome</keyword>
<reference evidence="2" key="1">
    <citation type="journal article" date="2020" name="Stud. Mycol.">
        <title>101 Dothideomycetes genomes: a test case for predicting lifestyles and emergence of pathogens.</title>
        <authorList>
            <person name="Haridas S."/>
            <person name="Albert R."/>
            <person name="Binder M."/>
            <person name="Bloem J."/>
            <person name="Labutti K."/>
            <person name="Salamov A."/>
            <person name="Andreopoulos B."/>
            <person name="Baker S."/>
            <person name="Barry K."/>
            <person name="Bills G."/>
            <person name="Bluhm B."/>
            <person name="Cannon C."/>
            <person name="Castanera R."/>
            <person name="Culley D."/>
            <person name="Daum C."/>
            <person name="Ezra D."/>
            <person name="Gonzalez J."/>
            <person name="Henrissat B."/>
            <person name="Kuo A."/>
            <person name="Liang C."/>
            <person name="Lipzen A."/>
            <person name="Lutzoni F."/>
            <person name="Magnuson J."/>
            <person name="Mondo S."/>
            <person name="Nolan M."/>
            <person name="Ohm R."/>
            <person name="Pangilinan J."/>
            <person name="Park H.-J."/>
            <person name="Ramirez L."/>
            <person name="Alfaro M."/>
            <person name="Sun H."/>
            <person name="Tritt A."/>
            <person name="Yoshinaga Y."/>
            <person name="Zwiers L.-H."/>
            <person name="Turgeon B."/>
            <person name="Goodwin S."/>
            <person name="Spatafora J."/>
            <person name="Crous P."/>
            <person name="Grigoriev I."/>
        </authorList>
    </citation>
    <scope>NUCLEOTIDE SEQUENCE</scope>
    <source>
        <strain evidence="2">CBS 627.86</strain>
    </source>
</reference>
<dbReference type="AlphaFoldDB" id="A0A6A5ZKU7"/>